<organism evidence="1 2">
    <name type="scientific">Rhipicephalus microplus</name>
    <name type="common">Cattle tick</name>
    <name type="synonym">Boophilus microplus</name>
    <dbReference type="NCBI Taxonomy" id="6941"/>
    <lineage>
        <taxon>Eukaryota</taxon>
        <taxon>Metazoa</taxon>
        <taxon>Ecdysozoa</taxon>
        <taxon>Arthropoda</taxon>
        <taxon>Chelicerata</taxon>
        <taxon>Arachnida</taxon>
        <taxon>Acari</taxon>
        <taxon>Parasitiformes</taxon>
        <taxon>Ixodida</taxon>
        <taxon>Ixodoidea</taxon>
        <taxon>Ixodidae</taxon>
        <taxon>Rhipicephalinae</taxon>
        <taxon>Rhipicephalus</taxon>
        <taxon>Boophilus</taxon>
    </lineage>
</organism>
<dbReference type="VEuPathDB" id="VectorBase:LOC119173972"/>
<evidence type="ECO:0000313" key="1">
    <source>
        <dbReference type="EMBL" id="KAH8021654.1"/>
    </source>
</evidence>
<reference evidence="1" key="2">
    <citation type="submission" date="2021-09" db="EMBL/GenBank/DDBJ databases">
        <authorList>
            <person name="Jia N."/>
            <person name="Wang J."/>
            <person name="Shi W."/>
            <person name="Du L."/>
            <person name="Sun Y."/>
            <person name="Zhan W."/>
            <person name="Jiang J."/>
            <person name="Wang Q."/>
            <person name="Zhang B."/>
            <person name="Ji P."/>
            <person name="Sakyi L.B."/>
            <person name="Cui X."/>
            <person name="Yuan T."/>
            <person name="Jiang B."/>
            <person name="Yang W."/>
            <person name="Lam T.T.-Y."/>
            <person name="Chang Q."/>
            <person name="Ding S."/>
            <person name="Wang X."/>
            <person name="Zhu J."/>
            <person name="Ruan X."/>
            <person name="Zhao L."/>
            <person name="Wei J."/>
            <person name="Que T."/>
            <person name="Du C."/>
            <person name="Cheng J."/>
            <person name="Dai P."/>
            <person name="Han X."/>
            <person name="Huang E."/>
            <person name="Gao Y."/>
            <person name="Liu J."/>
            <person name="Shao H."/>
            <person name="Ye R."/>
            <person name="Li L."/>
            <person name="Wei W."/>
            <person name="Wang X."/>
            <person name="Wang C."/>
            <person name="Huo Q."/>
            <person name="Li W."/>
            <person name="Guo W."/>
            <person name="Chen H."/>
            <person name="Chen S."/>
            <person name="Zhou L."/>
            <person name="Zhou L."/>
            <person name="Ni X."/>
            <person name="Tian J."/>
            <person name="Zhou Y."/>
            <person name="Sheng Y."/>
            <person name="Liu T."/>
            <person name="Pan Y."/>
            <person name="Xia L."/>
            <person name="Li J."/>
            <person name="Zhao F."/>
            <person name="Cao W."/>
        </authorList>
    </citation>
    <scope>NUCLEOTIDE SEQUENCE</scope>
    <source>
        <strain evidence="1">Rmic-2018</strain>
        <tissue evidence="1">Larvae</tissue>
    </source>
</reference>
<dbReference type="EMBL" id="JABSTU010000009">
    <property type="protein sequence ID" value="KAH8021654.1"/>
    <property type="molecule type" value="Genomic_DNA"/>
</dbReference>
<protein>
    <submittedName>
        <fullName evidence="1">Uncharacterized protein</fullName>
    </submittedName>
</protein>
<proteinExistence type="predicted"/>
<sequence>MAVNALCSYECHEAQSSFADGQSCRGPWKSQEVLRRMAFQKSAREIFEMVFGRTVVGAVVKPLPDRKSRDRIPAAAAAFPMEAETYVVGPCAQIRMRVEEPQVWVLIAACCALSGVHGQLDAVRGGHFAPALALSPAAGFAGAAYPYAAGAAEAALSAGAGAPQLTLAPAPALFGHAHQQQQFAAAPAFSPAFLGAGYGAQPPPQLIVSPLVHQEGVAGLMPAGAPNFVRTTVTQQYANGGSSHVTRYQPTTYQLGGGNAGAATSGLTSTNQFQATQLQAAPGSPSALYRESKQLPSLSSLSQVQAAGAPAGGAVTYQEVGQTTLGALQGYGGAGTAGVFSGDGAAAAYPVARTAGYGAGLRAY</sequence>
<name>A0A9J6DIA8_RHIMP</name>
<dbReference type="AlphaFoldDB" id="A0A9J6DIA8"/>
<accession>A0A9J6DIA8</accession>
<keyword evidence="2" id="KW-1185">Reference proteome</keyword>
<reference evidence="1" key="1">
    <citation type="journal article" date="2020" name="Cell">
        <title>Large-Scale Comparative Analyses of Tick Genomes Elucidate Their Genetic Diversity and Vector Capacities.</title>
        <authorList>
            <consortium name="Tick Genome and Microbiome Consortium (TIGMIC)"/>
            <person name="Jia N."/>
            <person name="Wang J."/>
            <person name="Shi W."/>
            <person name="Du L."/>
            <person name="Sun Y."/>
            <person name="Zhan W."/>
            <person name="Jiang J.F."/>
            <person name="Wang Q."/>
            <person name="Zhang B."/>
            <person name="Ji P."/>
            <person name="Bell-Sakyi L."/>
            <person name="Cui X.M."/>
            <person name="Yuan T.T."/>
            <person name="Jiang B.G."/>
            <person name="Yang W.F."/>
            <person name="Lam T.T."/>
            <person name="Chang Q.C."/>
            <person name="Ding S.J."/>
            <person name="Wang X.J."/>
            <person name="Zhu J.G."/>
            <person name="Ruan X.D."/>
            <person name="Zhao L."/>
            <person name="Wei J.T."/>
            <person name="Ye R.Z."/>
            <person name="Que T.C."/>
            <person name="Du C.H."/>
            <person name="Zhou Y.H."/>
            <person name="Cheng J.X."/>
            <person name="Dai P.F."/>
            <person name="Guo W.B."/>
            <person name="Han X.H."/>
            <person name="Huang E.J."/>
            <person name="Li L.F."/>
            <person name="Wei W."/>
            <person name="Gao Y.C."/>
            <person name="Liu J.Z."/>
            <person name="Shao H.Z."/>
            <person name="Wang X."/>
            <person name="Wang C.C."/>
            <person name="Yang T.C."/>
            <person name="Huo Q.B."/>
            <person name="Li W."/>
            <person name="Chen H.Y."/>
            <person name="Chen S.E."/>
            <person name="Zhou L.G."/>
            <person name="Ni X.B."/>
            <person name="Tian J.H."/>
            <person name="Sheng Y."/>
            <person name="Liu T."/>
            <person name="Pan Y.S."/>
            <person name="Xia L.Y."/>
            <person name="Li J."/>
            <person name="Zhao F."/>
            <person name="Cao W.C."/>
        </authorList>
    </citation>
    <scope>NUCLEOTIDE SEQUENCE</scope>
    <source>
        <strain evidence="1">Rmic-2018</strain>
    </source>
</reference>
<comment type="caution">
    <text evidence="1">The sequence shown here is derived from an EMBL/GenBank/DDBJ whole genome shotgun (WGS) entry which is preliminary data.</text>
</comment>
<dbReference type="Proteomes" id="UP000821866">
    <property type="component" value="Chromosome 7"/>
</dbReference>
<evidence type="ECO:0000313" key="2">
    <source>
        <dbReference type="Proteomes" id="UP000821866"/>
    </source>
</evidence>
<gene>
    <name evidence="1" type="ORF">HPB51_016050</name>
</gene>